<evidence type="ECO:0008006" key="2">
    <source>
        <dbReference type="Google" id="ProtNLM"/>
    </source>
</evidence>
<proteinExistence type="predicted"/>
<accession>A0A6C0DAC7</accession>
<sequence>MNNIKYFTIYGERCSGTNFLEELITNNFNITITWKYGWKHFFGFYNFKKTQEENETLFIGIVRNPIDWLYSFHTNPHHIPPHNRPLMNFLNNEFYSISNINGKTIIEDFHYETKKKYKDIFELRKVKNNFLVNVMPTKVNNYMLINYEDLLVYTDFFINKISIVYNLPLKNDTIIKIEYYKKNKNKKYEPKKTYFSNEMFALIKDKLDINQEKGLNYII</sequence>
<name>A0A6C0DAC7_9ZZZZ</name>
<dbReference type="AlphaFoldDB" id="A0A6C0DAC7"/>
<evidence type="ECO:0000313" key="1">
    <source>
        <dbReference type="EMBL" id="QHT13342.1"/>
    </source>
</evidence>
<organism evidence="1">
    <name type="scientific">viral metagenome</name>
    <dbReference type="NCBI Taxonomy" id="1070528"/>
    <lineage>
        <taxon>unclassified sequences</taxon>
        <taxon>metagenomes</taxon>
        <taxon>organismal metagenomes</taxon>
    </lineage>
</organism>
<reference evidence="1" key="1">
    <citation type="journal article" date="2020" name="Nature">
        <title>Giant virus diversity and host interactions through global metagenomics.</title>
        <authorList>
            <person name="Schulz F."/>
            <person name="Roux S."/>
            <person name="Paez-Espino D."/>
            <person name="Jungbluth S."/>
            <person name="Walsh D.A."/>
            <person name="Denef V.J."/>
            <person name="McMahon K.D."/>
            <person name="Konstantinidis K.T."/>
            <person name="Eloe-Fadrosh E.A."/>
            <person name="Kyrpides N.C."/>
            <person name="Woyke T."/>
        </authorList>
    </citation>
    <scope>NUCLEOTIDE SEQUENCE</scope>
    <source>
        <strain evidence="1">GVMAG-M-3300023174-131</strain>
    </source>
</reference>
<protein>
    <recommendedName>
        <fullName evidence="2">Sulfotransferase domain-containing protein</fullName>
    </recommendedName>
</protein>
<dbReference type="EMBL" id="MN739566">
    <property type="protein sequence ID" value="QHT13342.1"/>
    <property type="molecule type" value="Genomic_DNA"/>
</dbReference>
<dbReference type="InterPro" id="IPR027417">
    <property type="entry name" value="P-loop_NTPase"/>
</dbReference>
<dbReference type="SUPFAM" id="SSF52540">
    <property type="entry name" value="P-loop containing nucleoside triphosphate hydrolases"/>
    <property type="match status" value="1"/>
</dbReference>
<dbReference type="Gene3D" id="3.40.50.300">
    <property type="entry name" value="P-loop containing nucleotide triphosphate hydrolases"/>
    <property type="match status" value="1"/>
</dbReference>